<evidence type="ECO:0008006" key="2">
    <source>
        <dbReference type="Google" id="ProtNLM"/>
    </source>
</evidence>
<protein>
    <recommendedName>
        <fullName evidence="2">Zona occludens toxin N-terminal domain-containing protein</fullName>
    </recommendedName>
</protein>
<accession>A0AB39A3B2</accession>
<dbReference type="EMBL" id="PQ059485">
    <property type="protein sequence ID" value="XDE70261.1"/>
    <property type="molecule type" value="Genomic_DNA"/>
</dbReference>
<organism evidence="1">
    <name type="scientific">Arfiviricetes sp</name>
    <dbReference type="NCBI Taxonomy" id="2832556"/>
    <lineage>
        <taxon>Viruses</taxon>
        <taxon>Monodnaviria</taxon>
        <taxon>Shotokuvirae</taxon>
        <taxon>Cressdnaviricota</taxon>
        <taxon>Arfiviricetes</taxon>
    </lineage>
</organism>
<reference evidence="1" key="1">
    <citation type="submission" date="2024-06" db="EMBL/GenBank/DDBJ databases">
        <title>Taxonomic and functional characterisation of viruses from a lost world in the Cuatro Cienegas Basin, Mexico.</title>
        <authorList>
            <person name="Cisneros-Martinez A.M."/>
            <person name="Rodriguez-Cruz U.E."/>
            <person name="Eguiarte L.E."/>
            <person name="Souza V."/>
        </authorList>
    </citation>
    <scope>NUCLEOTIDE SEQUENCE</scope>
    <source>
        <strain evidence="1">C0N11L56</strain>
    </source>
</reference>
<sequence>MVLVIFLVLAIISIIVMKMEFNASFIAKKFKKANCIVFGKKGTGKDLVFQKVINKRKRETYFANIPYGKKYNNISLLDVSVYPNTFQDFIEDNIQKINRVEEREKKDVYISDGGVYLPSHFDHALSKRYPSMPIYYALSRHLYNSNVHINTQALNRIWIKLREQADEYFKTIKTVRIFGLLFTKVRYFEHYEAASKNLLPMSKKMLNGHQNALKEQFDSTNGKIKDMWIVQRIKKIKYDTRYFRKVFFDKNIEKE</sequence>
<name>A0AB39A3B2_9VIRU</name>
<proteinExistence type="predicted"/>
<evidence type="ECO:0000313" key="1">
    <source>
        <dbReference type="EMBL" id="XDE70261.1"/>
    </source>
</evidence>